<reference evidence="2" key="1">
    <citation type="journal article" date="2019" name="Int. J. Syst. Evol. Microbiol.">
        <title>The Global Catalogue of Microorganisms (GCM) 10K type strain sequencing project: providing services to taxonomists for standard genome sequencing and annotation.</title>
        <authorList>
            <consortium name="The Broad Institute Genomics Platform"/>
            <consortium name="The Broad Institute Genome Sequencing Center for Infectious Disease"/>
            <person name="Wu L."/>
            <person name="Ma J."/>
        </authorList>
    </citation>
    <scope>NUCLEOTIDE SEQUENCE [LARGE SCALE GENOMIC DNA]</scope>
    <source>
        <strain evidence="2">JCM 14545</strain>
    </source>
</reference>
<dbReference type="RefSeq" id="WP_344429964.1">
    <property type="nucleotide sequence ID" value="NZ_BAAANN010000044.1"/>
</dbReference>
<gene>
    <name evidence="1" type="ORF">GCM10009754_75370</name>
</gene>
<accession>A0ABP5DU53</accession>
<name>A0ABP5DU53_9PSEU</name>
<sequence>MDMGLENPAALEALARAVSIIDGSVERLCDEISELPFVEDSEVGRLARALPPGPISFDRTIISAADAVRGTLDQVSHIVRTNTPTSPIVLYALSRAALVGAGRVVFALLPADPATRLRNARVLLAQEAKGFTQALDCYAGFEQFSRMKPEAQYLAAAQRQKAAIQEGNQPPGDGKVMYGAAEVVAAALEAMPGDADGSRKALKEHFIWLWNTYSGVAHAHAWPRLLPGSGQDRRIPGDFPSDLHMIATTAHVAMLSFKLRHQPGSANTTKTVPLTSEPG</sequence>
<dbReference type="EMBL" id="BAAANN010000044">
    <property type="protein sequence ID" value="GAA1986412.1"/>
    <property type="molecule type" value="Genomic_DNA"/>
</dbReference>
<organism evidence="1 2">
    <name type="scientific">Amycolatopsis minnesotensis</name>
    <dbReference type="NCBI Taxonomy" id="337894"/>
    <lineage>
        <taxon>Bacteria</taxon>
        <taxon>Bacillati</taxon>
        <taxon>Actinomycetota</taxon>
        <taxon>Actinomycetes</taxon>
        <taxon>Pseudonocardiales</taxon>
        <taxon>Pseudonocardiaceae</taxon>
        <taxon>Amycolatopsis</taxon>
    </lineage>
</organism>
<evidence type="ECO:0000313" key="2">
    <source>
        <dbReference type="Proteomes" id="UP001501116"/>
    </source>
</evidence>
<keyword evidence="2" id="KW-1185">Reference proteome</keyword>
<evidence type="ECO:0000313" key="1">
    <source>
        <dbReference type="EMBL" id="GAA1986412.1"/>
    </source>
</evidence>
<protein>
    <submittedName>
        <fullName evidence="1">Uncharacterized protein</fullName>
    </submittedName>
</protein>
<proteinExistence type="predicted"/>
<dbReference type="Proteomes" id="UP001501116">
    <property type="component" value="Unassembled WGS sequence"/>
</dbReference>
<comment type="caution">
    <text evidence="1">The sequence shown here is derived from an EMBL/GenBank/DDBJ whole genome shotgun (WGS) entry which is preliminary data.</text>
</comment>